<dbReference type="PANTHER" id="PTHR24320">
    <property type="entry name" value="RETINOL DEHYDROGENASE"/>
    <property type="match status" value="1"/>
</dbReference>
<name>A0A1I5N302_9HYPH</name>
<dbReference type="Pfam" id="PF00106">
    <property type="entry name" value="adh_short"/>
    <property type="match status" value="1"/>
</dbReference>
<evidence type="ECO:0000313" key="4">
    <source>
        <dbReference type="Proteomes" id="UP000199236"/>
    </source>
</evidence>
<evidence type="ECO:0000256" key="2">
    <source>
        <dbReference type="ARBA" id="ARBA00023002"/>
    </source>
</evidence>
<dbReference type="OrthoDB" id="9785826at2"/>
<proteinExistence type="inferred from homology"/>
<dbReference type="Proteomes" id="UP000199236">
    <property type="component" value="Unassembled WGS sequence"/>
</dbReference>
<dbReference type="InterPro" id="IPR002347">
    <property type="entry name" value="SDR_fam"/>
</dbReference>
<comment type="similarity">
    <text evidence="1">Belongs to the short-chain dehydrogenases/reductases (SDR) family.</text>
</comment>
<dbReference type="RefSeq" id="WP_090075656.1">
    <property type="nucleotide sequence ID" value="NZ_FOVR01000025.1"/>
</dbReference>
<dbReference type="PRINTS" id="PR00081">
    <property type="entry name" value="GDHRDH"/>
</dbReference>
<evidence type="ECO:0000256" key="1">
    <source>
        <dbReference type="ARBA" id="ARBA00006484"/>
    </source>
</evidence>
<reference evidence="3 4" key="1">
    <citation type="submission" date="2016-10" db="EMBL/GenBank/DDBJ databases">
        <authorList>
            <person name="de Groot N.N."/>
        </authorList>
    </citation>
    <scope>NUCLEOTIDE SEQUENCE [LARGE SCALE GENOMIC DNA]</scope>
    <source>
        <strain evidence="3 4">CGMCC 1.9157</strain>
    </source>
</reference>
<dbReference type="EMBL" id="FOVR01000025">
    <property type="protein sequence ID" value="SFP15661.1"/>
    <property type="molecule type" value="Genomic_DNA"/>
</dbReference>
<keyword evidence="2" id="KW-0560">Oxidoreductase</keyword>
<dbReference type="InterPro" id="IPR036291">
    <property type="entry name" value="NAD(P)-bd_dom_sf"/>
</dbReference>
<dbReference type="SUPFAM" id="SSF51735">
    <property type="entry name" value="NAD(P)-binding Rossmann-fold domains"/>
    <property type="match status" value="1"/>
</dbReference>
<dbReference type="Gene3D" id="3.40.50.720">
    <property type="entry name" value="NAD(P)-binding Rossmann-like Domain"/>
    <property type="match status" value="1"/>
</dbReference>
<dbReference type="GO" id="GO:0016491">
    <property type="term" value="F:oxidoreductase activity"/>
    <property type="evidence" value="ECO:0007669"/>
    <property type="project" value="UniProtKB-KW"/>
</dbReference>
<evidence type="ECO:0000313" key="3">
    <source>
        <dbReference type="EMBL" id="SFP15661.1"/>
    </source>
</evidence>
<dbReference type="PANTHER" id="PTHR24320:SF274">
    <property type="entry name" value="CHAIN DEHYDROGENASE, PUTATIVE (AFU_ORTHOLOGUE AFUA_4G00440)-RELATED"/>
    <property type="match status" value="1"/>
</dbReference>
<dbReference type="AlphaFoldDB" id="A0A1I5N302"/>
<sequence>MANILITGSTQGVGLNAAKLLLDEGHGVILHARNANRAESFGDLAGGAKGVVIGDLSLMADVRRIVDQAASFSPIDAVIHNAGILGGSCRKETTEGHLQVLAVNALAPYLLSKLLPAARHIFTGSSMHFGHNKILEDLEWRSRRWSGSQAYGESKLSVTTLSAALARLCPNIVYQTVDPGWVPTRMGGASASDPLELAHVTQCWLATSNDAITLQSGQYWHHMKPRAPDAKVRNQEFQNTLLKHLARLSGLVN</sequence>
<dbReference type="STRING" id="655353.SAMN04488056_1253"/>
<organism evidence="3 4">
    <name type="scientific">Cohaesibacter marisflavi</name>
    <dbReference type="NCBI Taxonomy" id="655353"/>
    <lineage>
        <taxon>Bacteria</taxon>
        <taxon>Pseudomonadati</taxon>
        <taxon>Pseudomonadota</taxon>
        <taxon>Alphaproteobacteria</taxon>
        <taxon>Hyphomicrobiales</taxon>
        <taxon>Cohaesibacteraceae</taxon>
    </lineage>
</organism>
<keyword evidence="4" id="KW-1185">Reference proteome</keyword>
<accession>A0A1I5N302</accession>
<gene>
    <name evidence="3" type="ORF">SAMN04488056_1253</name>
</gene>
<protein>
    <submittedName>
        <fullName evidence="3">NAD(P)-dependent dehydrogenase, short-chain alcohol dehydrogenase family</fullName>
    </submittedName>
</protein>